<organism evidence="1">
    <name type="scientific">Pseudomonas phage PACT201</name>
    <dbReference type="NCBI Taxonomy" id="3230130"/>
    <lineage>
        <taxon>Viruses</taxon>
    </lineage>
</organism>
<name>A0AAU8GSJ7_9VIRU</name>
<protein>
    <submittedName>
        <fullName evidence="1">Tail assembly protein</fullName>
    </submittedName>
</protein>
<dbReference type="EMBL" id="PP931175">
    <property type="protein sequence ID" value="XCH45273.1"/>
    <property type="molecule type" value="Genomic_DNA"/>
</dbReference>
<proteinExistence type="predicted"/>
<accession>A0AAU8GSJ7</accession>
<evidence type="ECO:0000313" key="1">
    <source>
        <dbReference type="EMBL" id="XCH45273.1"/>
    </source>
</evidence>
<sequence length="83" mass="9030">MVSMGNSCEPQTERGMRFAVFVGRRNLREEELNLAGAGESVIRIVPVIQGSKSSGIFQTGPGGGVGRCGLFHVRYHLGNRRLQ</sequence>
<reference evidence="1" key="1">
    <citation type="submission" date="2024-06" db="EMBL/GenBank/DDBJ databases">
        <authorList>
            <person name="Yerushalmy O."/>
            <person name="Alkalay-Oren S."/>
            <person name="Coppenhagn-Glazer S."/>
            <person name="Hazan R."/>
        </authorList>
    </citation>
    <scope>NUCLEOTIDE SEQUENCE</scope>
</reference>